<protein>
    <recommendedName>
        <fullName evidence="1">CMP/dCMP-type deaminase domain-containing protein</fullName>
    </recommendedName>
</protein>
<dbReference type="GO" id="GO:0047974">
    <property type="term" value="F:guanosine deaminase activity"/>
    <property type="evidence" value="ECO:0007669"/>
    <property type="project" value="TreeGrafter"/>
</dbReference>
<comment type="caution">
    <text evidence="2">The sequence shown here is derived from an EMBL/GenBank/DDBJ whole genome shotgun (WGS) entry which is preliminary data.</text>
</comment>
<organism evidence="2 3">
    <name type="scientific">Arachis hypogaea</name>
    <name type="common">Peanut</name>
    <dbReference type="NCBI Taxonomy" id="3818"/>
    <lineage>
        <taxon>Eukaryota</taxon>
        <taxon>Viridiplantae</taxon>
        <taxon>Streptophyta</taxon>
        <taxon>Embryophyta</taxon>
        <taxon>Tracheophyta</taxon>
        <taxon>Spermatophyta</taxon>
        <taxon>Magnoliopsida</taxon>
        <taxon>eudicotyledons</taxon>
        <taxon>Gunneridae</taxon>
        <taxon>Pentapetalae</taxon>
        <taxon>rosids</taxon>
        <taxon>fabids</taxon>
        <taxon>Fabales</taxon>
        <taxon>Fabaceae</taxon>
        <taxon>Papilionoideae</taxon>
        <taxon>50 kb inversion clade</taxon>
        <taxon>dalbergioids sensu lato</taxon>
        <taxon>Dalbergieae</taxon>
        <taxon>Pterocarpus clade</taxon>
        <taxon>Arachis</taxon>
    </lineage>
</organism>
<dbReference type="PROSITE" id="PS51747">
    <property type="entry name" value="CYT_DCMP_DEAMINASES_2"/>
    <property type="match status" value="1"/>
</dbReference>
<dbReference type="Pfam" id="PF00383">
    <property type="entry name" value="dCMP_cyt_deam_1"/>
    <property type="match status" value="1"/>
</dbReference>
<name>A0A445BJV0_ARAHY</name>
<keyword evidence="3" id="KW-1185">Reference proteome</keyword>
<dbReference type="PANTHER" id="PTHR11079:SF161">
    <property type="entry name" value="CMP_DCMP-TYPE DEAMINASE DOMAIN-CONTAINING PROTEIN"/>
    <property type="match status" value="1"/>
</dbReference>
<dbReference type="PANTHER" id="PTHR11079">
    <property type="entry name" value="CYTOSINE DEAMINASE FAMILY MEMBER"/>
    <property type="match status" value="1"/>
</dbReference>
<sequence length="171" mass="19618">MEDNAADAAAVPRTVNGIVLHNSWFRKALQDRDNKFLTKAIEEAYKAVECGDGRPFGAVVVRNGVVVVSCHNMVLRKSDPTAHAEINAIREVKFITVKSMLLVNLVQCAWVQLSFQKIRDWFMEQKQRQQLQSDSILPLPMRLTRSPNWRLRRQIMAEQVIEQTKGKFLMP</sequence>
<accession>A0A445BJV0</accession>
<dbReference type="AlphaFoldDB" id="A0A445BJV0"/>
<gene>
    <name evidence="2" type="ORF">Ahy_A09g044307</name>
</gene>
<proteinExistence type="predicted"/>
<dbReference type="SUPFAM" id="SSF53927">
    <property type="entry name" value="Cytidine deaminase-like"/>
    <property type="match status" value="1"/>
</dbReference>
<dbReference type="Gene3D" id="3.40.140.10">
    <property type="entry name" value="Cytidine Deaminase, domain 2"/>
    <property type="match status" value="1"/>
</dbReference>
<dbReference type="InterPro" id="IPR016193">
    <property type="entry name" value="Cytidine_deaminase-like"/>
</dbReference>
<dbReference type="Proteomes" id="UP000289738">
    <property type="component" value="Chromosome A09"/>
</dbReference>
<dbReference type="InterPro" id="IPR002125">
    <property type="entry name" value="CMP_dCMP_dom"/>
</dbReference>
<dbReference type="GO" id="GO:0006152">
    <property type="term" value="P:purine nucleoside catabolic process"/>
    <property type="evidence" value="ECO:0007669"/>
    <property type="project" value="TreeGrafter"/>
</dbReference>
<dbReference type="EMBL" id="SDMP01000009">
    <property type="protein sequence ID" value="RYR38952.1"/>
    <property type="molecule type" value="Genomic_DNA"/>
</dbReference>
<evidence type="ECO:0000313" key="2">
    <source>
        <dbReference type="EMBL" id="RYR38952.1"/>
    </source>
</evidence>
<feature type="domain" description="CMP/dCMP-type deaminase" evidence="1">
    <location>
        <begin position="31"/>
        <end position="171"/>
    </location>
</feature>
<evidence type="ECO:0000313" key="3">
    <source>
        <dbReference type="Proteomes" id="UP000289738"/>
    </source>
</evidence>
<reference evidence="2 3" key="1">
    <citation type="submission" date="2019-01" db="EMBL/GenBank/DDBJ databases">
        <title>Sequencing of cultivated peanut Arachis hypogaea provides insights into genome evolution and oil improvement.</title>
        <authorList>
            <person name="Chen X."/>
        </authorList>
    </citation>
    <scope>NUCLEOTIDE SEQUENCE [LARGE SCALE GENOMIC DNA]</scope>
    <source>
        <strain evidence="3">cv. Fuhuasheng</strain>
        <tissue evidence="2">Leaves</tissue>
    </source>
</reference>
<evidence type="ECO:0000259" key="1">
    <source>
        <dbReference type="PROSITE" id="PS51747"/>
    </source>
</evidence>